<dbReference type="GO" id="GO:0160141">
    <property type="term" value="F:23S rRNA pseudouridine(955/2504/2580) synthase activity"/>
    <property type="evidence" value="ECO:0007669"/>
    <property type="project" value="UniProtKB-EC"/>
</dbReference>
<dbReference type="AlphaFoldDB" id="A0AAX2JE34"/>
<comment type="similarity">
    <text evidence="1">Belongs to the pseudouridine synthase RluA family.</text>
</comment>
<name>A0AAX2JE34_9FUSO</name>
<dbReference type="InterPro" id="IPR006224">
    <property type="entry name" value="PsdUridine_synth_RluA-like_CS"/>
</dbReference>
<evidence type="ECO:0000256" key="3">
    <source>
        <dbReference type="PROSITE-ProRule" id="PRU00182"/>
    </source>
</evidence>
<dbReference type="GeneID" id="78453724"/>
<dbReference type="PROSITE" id="PS50889">
    <property type="entry name" value="S4"/>
    <property type="match status" value="1"/>
</dbReference>
<dbReference type="Pfam" id="PF00849">
    <property type="entry name" value="PseudoU_synth_2"/>
    <property type="match status" value="1"/>
</dbReference>
<accession>A0AAX2JE34</accession>
<dbReference type="EC" id="5.4.99.24" evidence="5"/>
<reference evidence="5 6" key="1">
    <citation type="submission" date="2018-06" db="EMBL/GenBank/DDBJ databases">
        <authorList>
            <consortium name="Pathogen Informatics"/>
            <person name="Doyle S."/>
        </authorList>
    </citation>
    <scope>NUCLEOTIDE SEQUENCE [LARGE SCALE GENOMIC DNA]</scope>
    <source>
        <strain evidence="5 6">NCTC12112</strain>
    </source>
</reference>
<dbReference type="SUPFAM" id="SSF55174">
    <property type="entry name" value="Alpha-L RNA-binding motif"/>
    <property type="match status" value="1"/>
</dbReference>
<dbReference type="SMART" id="SM00363">
    <property type="entry name" value="S4"/>
    <property type="match status" value="1"/>
</dbReference>
<dbReference type="InterPro" id="IPR006145">
    <property type="entry name" value="PsdUridine_synth_RsuA/RluA"/>
</dbReference>
<evidence type="ECO:0000313" key="6">
    <source>
        <dbReference type="Proteomes" id="UP000249008"/>
    </source>
</evidence>
<dbReference type="InterPro" id="IPR036986">
    <property type="entry name" value="S4_RNA-bd_sf"/>
</dbReference>
<dbReference type="SUPFAM" id="SSF55120">
    <property type="entry name" value="Pseudouridine synthase"/>
    <property type="match status" value="1"/>
</dbReference>
<dbReference type="RefSeq" id="WP_005981085.1">
    <property type="nucleotide sequence ID" value="NZ_CABKNW010000005.1"/>
</dbReference>
<dbReference type="InterPro" id="IPR020103">
    <property type="entry name" value="PsdUridine_synth_cat_dom_sf"/>
</dbReference>
<dbReference type="EMBL" id="LS483487">
    <property type="protein sequence ID" value="SQJ10055.1"/>
    <property type="molecule type" value="Genomic_DNA"/>
</dbReference>
<protein>
    <submittedName>
        <fullName evidence="5">Ribosomal large subunit pseudouridine synthase C</fullName>
        <ecNumber evidence="5">5.4.99.24</ecNumber>
    </submittedName>
</protein>
<evidence type="ECO:0000256" key="1">
    <source>
        <dbReference type="ARBA" id="ARBA00010876"/>
    </source>
</evidence>
<dbReference type="Pfam" id="PF01479">
    <property type="entry name" value="S4"/>
    <property type="match status" value="1"/>
</dbReference>
<keyword evidence="3" id="KW-0694">RNA-binding</keyword>
<organism evidence="5 6">
    <name type="scientific">Fusobacterium ulcerans</name>
    <dbReference type="NCBI Taxonomy" id="861"/>
    <lineage>
        <taxon>Bacteria</taxon>
        <taxon>Fusobacteriati</taxon>
        <taxon>Fusobacteriota</taxon>
        <taxon>Fusobacteriia</taxon>
        <taxon>Fusobacteriales</taxon>
        <taxon>Fusobacteriaceae</taxon>
        <taxon>Fusobacterium</taxon>
    </lineage>
</organism>
<dbReference type="KEGG" id="ful:C4N20_02805"/>
<feature type="domain" description="RNA-binding S4" evidence="4">
    <location>
        <begin position="12"/>
        <end position="73"/>
    </location>
</feature>
<keyword evidence="2 5" id="KW-0413">Isomerase</keyword>
<dbReference type="GO" id="GO:0000455">
    <property type="term" value="P:enzyme-directed rRNA pseudouridine synthesis"/>
    <property type="evidence" value="ECO:0007669"/>
    <property type="project" value="UniProtKB-ARBA"/>
</dbReference>
<evidence type="ECO:0000256" key="2">
    <source>
        <dbReference type="ARBA" id="ARBA00023235"/>
    </source>
</evidence>
<proteinExistence type="inferred from homology"/>
<sequence>MEYIVDKEFEDVRLDKFLRKKYEDIPLTEIFKGIRTGKIKVNGKKSKENYRLQLNDEIKVFFKGGETKEEKLLEVEDKEIEKIKKSIVYENENVLIFNKKNNMVMHKGSGYDFGISELLKGYLKNPNFNFVNRIDKATSGLIIGAKSLVTARELAEEIRNRNIDKRYYILVEGKVKDKEFTIKSYLKKIEDKVIEVEKFEEGAKESLSFFKVKKYGKDCTLLEGTLGSGRTHQLRVQLANMGNAIIGDTKYGKGKEKIMYLFSHYLKINKYGIEIDLPIPDEYIKRLGSN</sequence>
<dbReference type="CDD" id="cd02869">
    <property type="entry name" value="PseudoU_synth_RluA_like"/>
    <property type="match status" value="1"/>
</dbReference>
<dbReference type="GO" id="GO:0003723">
    <property type="term" value="F:RNA binding"/>
    <property type="evidence" value="ECO:0007669"/>
    <property type="project" value="UniProtKB-KW"/>
</dbReference>
<dbReference type="Proteomes" id="UP000249008">
    <property type="component" value="Chromosome 1"/>
</dbReference>
<dbReference type="PROSITE" id="PS01129">
    <property type="entry name" value="PSI_RLU"/>
    <property type="match status" value="1"/>
</dbReference>
<dbReference type="PANTHER" id="PTHR21600">
    <property type="entry name" value="MITOCHONDRIAL RNA PSEUDOURIDINE SYNTHASE"/>
    <property type="match status" value="1"/>
</dbReference>
<evidence type="ECO:0000313" key="5">
    <source>
        <dbReference type="EMBL" id="SQJ10055.1"/>
    </source>
</evidence>
<dbReference type="InterPro" id="IPR002942">
    <property type="entry name" value="S4_RNA-bd"/>
</dbReference>
<gene>
    <name evidence="5" type="primary">rluC</name>
    <name evidence="5" type="ORF">NCTC12112_02443</name>
</gene>
<dbReference type="Gene3D" id="3.10.290.10">
    <property type="entry name" value="RNA-binding S4 domain"/>
    <property type="match status" value="1"/>
</dbReference>
<dbReference type="Gene3D" id="3.30.2350.10">
    <property type="entry name" value="Pseudouridine synthase"/>
    <property type="match status" value="1"/>
</dbReference>
<dbReference type="InterPro" id="IPR050188">
    <property type="entry name" value="RluA_PseudoU_synthase"/>
</dbReference>
<dbReference type="CDD" id="cd00165">
    <property type="entry name" value="S4"/>
    <property type="match status" value="1"/>
</dbReference>
<evidence type="ECO:0000259" key="4">
    <source>
        <dbReference type="SMART" id="SM00363"/>
    </source>
</evidence>
<dbReference type="PANTHER" id="PTHR21600:SF83">
    <property type="entry name" value="PSEUDOURIDYLATE SYNTHASE RPUSD4, MITOCHONDRIAL"/>
    <property type="match status" value="1"/>
</dbReference>